<accession>Q1R1K7</accession>
<dbReference type="Gene3D" id="3.40.630.30">
    <property type="match status" value="1"/>
</dbReference>
<dbReference type="eggNOG" id="COG0456">
    <property type="taxonomic scope" value="Bacteria"/>
</dbReference>
<dbReference type="PANTHER" id="PTHR10545">
    <property type="entry name" value="DIAMINE N-ACETYLTRANSFERASE"/>
    <property type="match status" value="1"/>
</dbReference>
<dbReference type="InterPro" id="IPR016181">
    <property type="entry name" value="Acyl_CoA_acyltransferase"/>
</dbReference>
<dbReference type="PANTHER" id="PTHR10545:SF29">
    <property type="entry name" value="GH14572P-RELATED"/>
    <property type="match status" value="1"/>
</dbReference>
<dbReference type="InterPro" id="IPR051016">
    <property type="entry name" value="Diverse_Substrate_AcTransf"/>
</dbReference>
<evidence type="ECO:0000256" key="2">
    <source>
        <dbReference type="ARBA" id="ARBA00023315"/>
    </source>
</evidence>
<dbReference type="KEGG" id="csa:Csal_0036"/>
<evidence type="ECO:0000313" key="4">
    <source>
        <dbReference type="EMBL" id="ABE57401.1"/>
    </source>
</evidence>
<protein>
    <submittedName>
        <fullName evidence="4">GCN5-related N-acetyltransferase</fullName>
    </submittedName>
</protein>
<dbReference type="EMBL" id="CP000285">
    <property type="protein sequence ID" value="ABE57401.1"/>
    <property type="molecule type" value="Genomic_DNA"/>
</dbReference>
<dbReference type="CDD" id="cd04301">
    <property type="entry name" value="NAT_SF"/>
    <property type="match status" value="1"/>
</dbReference>
<keyword evidence="5" id="KW-1185">Reference proteome</keyword>
<gene>
    <name evidence="4" type="ordered locus">Csal_0036</name>
</gene>
<proteinExistence type="predicted"/>
<evidence type="ECO:0000259" key="3">
    <source>
        <dbReference type="PROSITE" id="PS51186"/>
    </source>
</evidence>
<keyword evidence="2" id="KW-0012">Acyltransferase</keyword>
<organism evidence="4 5">
    <name type="scientific">Chromohalobacter israelensis (strain ATCC BAA-138 / DSM 3043 / CIP 106854 / NCIMB 13768 / 1H11)</name>
    <name type="common">Chromohalobacter salexigens</name>
    <dbReference type="NCBI Taxonomy" id="290398"/>
    <lineage>
        <taxon>Bacteria</taxon>
        <taxon>Pseudomonadati</taxon>
        <taxon>Pseudomonadota</taxon>
        <taxon>Gammaproteobacteria</taxon>
        <taxon>Oceanospirillales</taxon>
        <taxon>Halomonadaceae</taxon>
        <taxon>Chromohalobacter</taxon>
    </lineage>
</organism>
<dbReference type="SUPFAM" id="SSF55729">
    <property type="entry name" value="Acyl-CoA N-acyltransferases (Nat)"/>
    <property type="match status" value="1"/>
</dbReference>
<dbReference type="GO" id="GO:0008080">
    <property type="term" value="F:N-acetyltransferase activity"/>
    <property type="evidence" value="ECO:0007669"/>
    <property type="project" value="TreeGrafter"/>
</dbReference>
<dbReference type="AlphaFoldDB" id="Q1R1K7"/>
<dbReference type="RefSeq" id="WP_011505347.1">
    <property type="nucleotide sequence ID" value="NC_007963.1"/>
</dbReference>
<reference evidence="4 5" key="1">
    <citation type="journal article" date="2011" name="Stand. Genomic Sci.">
        <title>Complete genome sequence of the halophilic and highly halotolerant Chromohalobacter salexigens type strain (1H11(T)).</title>
        <authorList>
            <person name="Copeland A."/>
            <person name="O'Connor K."/>
            <person name="Lucas S."/>
            <person name="Lapidus A."/>
            <person name="Berry K.W."/>
            <person name="Detter J.C."/>
            <person name="Del Rio T.G."/>
            <person name="Hammon N."/>
            <person name="Dalin E."/>
            <person name="Tice H."/>
            <person name="Pitluck S."/>
            <person name="Bruce D."/>
            <person name="Goodwin L."/>
            <person name="Han C."/>
            <person name="Tapia R."/>
            <person name="Saunders E."/>
            <person name="Schmutz J."/>
            <person name="Brettin T."/>
            <person name="Larimer F."/>
            <person name="Land M."/>
            <person name="Hauser L."/>
            <person name="Vargas C."/>
            <person name="Nieto J.J."/>
            <person name="Kyrpides N.C."/>
            <person name="Ivanova N."/>
            <person name="Goker M."/>
            <person name="Klenk H.P."/>
            <person name="Csonka L.N."/>
            <person name="Woyke T."/>
        </authorList>
    </citation>
    <scope>NUCLEOTIDE SEQUENCE [LARGE SCALE GENOMIC DNA]</scope>
    <source>
        <strain evidence="5">ATCC BAA-138 / DSM 3043 / CIP 106854 / NCIMB 13768 / 1H11</strain>
    </source>
</reference>
<name>Q1R1K7_CHRI1</name>
<dbReference type="OrthoDB" id="193056at2"/>
<sequence length="154" mass="17562">MAICLQPAQRQHLDELLFFVRAYHKYEGIQLSDEVRRDAVISLLGNSAFGRIFLIRLDAELIGYVAISFGFSIEFGGRDAFIDEIFISSEYRGSGYGREALALMKAEVARHDIKALHLEVARTNKRAQQLYRSLGFSEREKYFLMSTEIFGVKG</sequence>
<keyword evidence="1 4" id="KW-0808">Transferase</keyword>
<dbReference type="HOGENOM" id="CLU_013985_34_9_6"/>
<dbReference type="PROSITE" id="PS51186">
    <property type="entry name" value="GNAT"/>
    <property type="match status" value="1"/>
</dbReference>
<dbReference type="InterPro" id="IPR000182">
    <property type="entry name" value="GNAT_dom"/>
</dbReference>
<dbReference type="Pfam" id="PF00583">
    <property type="entry name" value="Acetyltransf_1"/>
    <property type="match status" value="1"/>
</dbReference>
<dbReference type="Proteomes" id="UP000000239">
    <property type="component" value="Chromosome"/>
</dbReference>
<dbReference type="GeneID" id="95332788"/>
<evidence type="ECO:0000256" key="1">
    <source>
        <dbReference type="ARBA" id="ARBA00022679"/>
    </source>
</evidence>
<feature type="domain" description="N-acetyltransferase" evidence="3">
    <location>
        <begin position="3"/>
        <end position="154"/>
    </location>
</feature>
<evidence type="ECO:0000313" key="5">
    <source>
        <dbReference type="Proteomes" id="UP000000239"/>
    </source>
</evidence>